<evidence type="ECO:0000256" key="1">
    <source>
        <dbReference type="SAM" id="SignalP"/>
    </source>
</evidence>
<accession>A0A0S7XMB4</accession>
<comment type="caution">
    <text evidence="3">The sequence shown here is derived from an EMBL/GenBank/DDBJ whole genome shotgun (WGS) entry which is preliminary data.</text>
</comment>
<feature type="chain" id="PRO_5006640178" description="Dockerin domain-containing protein" evidence="1">
    <location>
        <begin position="27"/>
        <end position="615"/>
    </location>
</feature>
<dbReference type="GO" id="GO:0004553">
    <property type="term" value="F:hydrolase activity, hydrolyzing O-glycosyl compounds"/>
    <property type="evidence" value="ECO:0007669"/>
    <property type="project" value="InterPro"/>
</dbReference>
<feature type="signal peptide" evidence="1">
    <location>
        <begin position="1"/>
        <end position="26"/>
    </location>
</feature>
<dbReference type="Gene3D" id="1.10.1330.10">
    <property type="entry name" value="Dockerin domain"/>
    <property type="match status" value="2"/>
</dbReference>
<dbReference type="InterPro" id="IPR002105">
    <property type="entry name" value="Dockerin_1_rpt"/>
</dbReference>
<proteinExistence type="predicted"/>
<evidence type="ECO:0000313" key="4">
    <source>
        <dbReference type="Proteomes" id="UP000051861"/>
    </source>
</evidence>
<dbReference type="InterPro" id="IPR018247">
    <property type="entry name" value="EF_Hand_1_Ca_BS"/>
</dbReference>
<dbReference type="AlphaFoldDB" id="A0A0S7XMB4"/>
<dbReference type="SUPFAM" id="SSF63446">
    <property type="entry name" value="Type I dockerin domain"/>
    <property type="match status" value="2"/>
</dbReference>
<evidence type="ECO:0000313" key="3">
    <source>
        <dbReference type="EMBL" id="KPJ63645.1"/>
    </source>
</evidence>
<dbReference type="GO" id="GO:0000272">
    <property type="term" value="P:polysaccharide catabolic process"/>
    <property type="evidence" value="ECO:0007669"/>
    <property type="project" value="InterPro"/>
</dbReference>
<dbReference type="EMBL" id="LIZX01000227">
    <property type="protein sequence ID" value="KPJ63645.1"/>
    <property type="molecule type" value="Genomic_DNA"/>
</dbReference>
<dbReference type="PROSITE" id="PS00018">
    <property type="entry name" value="EF_HAND_1"/>
    <property type="match status" value="1"/>
</dbReference>
<keyword evidence="1" id="KW-0732">Signal</keyword>
<dbReference type="CDD" id="cd14256">
    <property type="entry name" value="Dockerin_I"/>
    <property type="match status" value="1"/>
</dbReference>
<dbReference type="InterPro" id="IPR016134">
    <property type="entry name" value="Dockerin_dom"/>
</dbReference>
<feature type="domain" description="Dockerin" evidence="2">
    <location>
        <begin position="410"/>
        <end position="472"/>
    </location>
</feature>
<dbReference type="PROSITE" id="PS51766">
    <property type="entry name" value="DOCKERIN"/>
    <property type="match status" value="1"/>
</dbReference>
<sequence>MRSKIIIGLILSLIFLFCFSSGVSLAQDPSVADTVRLANIPGEIGDEASVSVFLYNDEELISVVVPLLVDGHSGWLRFDSVSYVGSRLADPTVLDERQVYVFGTDTFTFDSLLLSFSVSSGDNLPVGTGKLCELWFTLHFGGEVLVDSLPDSPQGGLLLTDTNKGSFTPQFSSGLFDISCDYLMGDVGQGDGYVNVADIITLQKLYFYDDPGLLYDRWGAGDLNCDRRLDMRDLIYLWDVIFDIAQPCTCGTINPPFYDDPGLPDTIWVESETLIVGISSPICIGVINDEPVNGMALALEWDGSAVLEWDWETYPIFTDRIDDIPWIYADLDHSDGVNPDTFLLYGFMTSDTIPLSPGRDAVCCPHFTPQSPGTATFRLVSWVNAGQSMLVTEDHAAVLLTFYGGNITVLPYLPGDPNHDGIVDIADVVYLINYLFVDGPDPLESGDATCDGTVDIADVIYLVNYLFISGPAPCNPPTGILLNYYGCKEFQKGTVIDSTPPDQDCIEYQYDGENVLLLKHVNAGFNCCPEIAADITIEGNVITIEEIEITGECFCLCLFDVDYEISNLPPEEYTIRVNEVYWEEGDEILEFTVDLVSLPSGSYCVYRDHYPWGTR</sequence>
<dbReference type="Pfam" id="PF00404">
    <property type="entry name" value="Dockerin_1"/>
    <property type="match status" value="1"/>
</dbReference>
<gene>
    <name evidence="3" type="ORF">AMJ44_14230</name>
</gene>
<evidence type="ECO:0000259" key="2">
    <source>
        <dbReference type="PROSITE" id="PS51766"/>
    </source>
</evidence>
<dbReference type="Proteomes" id="UP000051861">
    <property type="component" value="Unassembled WGS sequence"/>
</dbReference>
<reference evidence="3 4" key="1">
    <citation type="journal article" date="2015" name="Microbiome">
        <title>Genomic resolution of linkages in carbon, nitrogen, and sulfur cycling among widespread estuary sediment bacteria.</title>
        <authorList>
            <person name="Baker B.J."/>
            <person name="Lazar C.S."/>
            <person name="Teske A.P."/>
            <person name="Dick G.J."/>
        </authorList>
    </citation>
    <scope>NUCLEOTIDE SEQUENCE [LARGE SCALE GENOMIC DNA]</scope>
    <source>
        <strain evidence="3">DG_54_3</strain>
    </source>
</reference>
<protein>
    <recommendedName>
        <fullName evidence="2">Dockerin domain-containing protein</fullName>
    </recommendedName>
</protein>
<name>A0A0S7XMB4_UNCSA</name>
<organism evidence="3 4">
    <name type="scientific">candidate division WOR-1 bacterium DG_54_3</name>
    <dbReference type="NCBI Taxonomy" id="1703775"/>
    <lineage>
        <taxon>Bacteria</taxon>
        <taxon>Bacillati</taxon>
        <taxon>Saganbacteria</taxon>
    </lineage>
</organism>
<dbReference type="InterPro" id="IPR036439">
    <property type="entry name" value="Dockerin_dom_sf"/>
</dbReference>